<feature type="domain" description="NACHT" evidence="7">
    <location>
        <begin position="78"/>
        <end position="210"/>
    </location>
</feature>
<dbReference type="SUPFAM" id="SSF52047">
    <property type="entry name" value="RNI-like"/>
    <property type="match status" value="1"/>
</dbReference>
<dbReference type="SMART" id="SM01288">
    <property type="entry name" value="FISNA"/>
    <property type="match status" value="1"/>
</dbReference>
<comment type="subcellular location">
    <subcellularLocation>
        <location evidence="1">Cytoplasm</location>
    </subcellularLocation>
</comment>
<dbReference type="GO" id="GO:0005737">
    <property type="term" value="C:cytoplasm"/>
    <property type="evidence" value="ECO:0007669"/>
    <property type="project" value="UniProtKB-SubCell"/>
</dbReference>
<reference evidence="9" key="1">
    <citation type="submission" date="2011-12" db="EMBL/GenBank/DDBJ databases">
        <title>The Draft Genome of Lepisosteus oculatus.</title>
        <authorList>
            <consortium name="The Broad Institute Genome Assembly &amp; Analysis Group"/>
            <consortium name="Computational R&amp;D Group"/>
            <consortium name="and Sequencing Platform"/>
            <person name="Di Palma F."/>
            <person name="Alfoldi J."/>
            <person name="Johnson J."/>
            <person name="Berlin A."/>
            <person name="Gnerre S."/>
            <person name="Jaffe D."/>
            <person name="MacCallum I."/>
            <person name="Young S."/>
            <person name="Walker B.J."/>
            <person name="Lander E.S."/>
            <person name="Lindblad-Toh K."/>
        </authorList>
    </citation>
    <scope>NUCLEOTIDE SEQUENCE [LARGE SCALE GENOMIC DNA]</scope>
</reference>
<dbReference type="GO" id="GO:0005524">
    <property type="term" value="F:ATP binding"/>
    <property type="evidence" value="ECO:0007669"/>
    <property type="project" value="UniProtKB-KW"/>
</dbReference>
<dbReference type="FunFam" id="3.40.50.300:FF:001524">
    <property type="entry name" value="Si:dkey-126g1.7"/>
    <property type="match status" value="1"/>
</dbReference>
<dbReference type="CDD" id="cd00116">
    <property type="entry name" value="LRR_RI"/>
    <property type="match status" value="1"/>
</dbReference>
<dbReference type="PROSITE" id="PS50837">
    <property type="entry name" value="NACHT"/>
    <property type="match status" value="1"/>
</dbReference>
<dbReference type="Proteomes" id="UP000018468">
    <property type="component" value="Unassembled WGS sequence"/>
</dbReference>
<dbReference type="AlphaFoldDB" id="W5LVP7"/>
<dbReference type="Ensembl" id="ENSLOCT00000000204.1">
    <property type="protein sequence ID" value="ENSLOCP00000000204.1"/>
    <property type="gene ID" value="ENSLOCG00000000158.1"/>
</dbReference>
<evidence type="ECO:0000313" key="9">
    <source>
        <dbReference type="Proteomes" id="UP000018468"/>
    </source>
</evidence>
<dbReference type="PANTHER" id="PTHR24106">
    <property type="entry name" value="NACHT, LRR AND CARD DOMAINS-CONTAINING"/>
    <property type="match status" value="1"/>
</dbReference>
<evidence type="ECO:0000256" key="3">
    <source>
        <dbReference type="ARBA" id="ARBA00022614"/>
    </source>
</evidence>
<dbReference type="Pfam" id="PF13516">
    <property type="entry name" value="LRR_6"/>
    <property type="match status" value="4"/>
</dbReference>
<keyword evidence="4" id="KW-0677">Repeat</keyword>
<keyword evidence="3" id="KW-0433">Leucine-rich repeat</keyword>
<evidence type="ECO:0000256" key="2">
    <source>
        <dbReference type="ARBA" id="ARBA00022490"/>
    </source>
</evidence>
<dbReference type="Gene3D" id="3.40.50.300">
    <property type="entry name" value="P-loop containing nucleotide triphosphate hydrolases"/>
    <property type="match status" value="1"/>
</dbReference>
<dbReference type="InterPro" id="IPR051261">
    <property type="entry name" value="NLR"/>
</dbReference>
<dbReference type="InterPro" id="IPR041075">
    <property type="entry name" value="NOD1/2_WH"/>
</dbReference>
<dbReference type="Pfam" id="PF05729">
    <property type="entry name" value="NACHT"/>
    <property type="match status" value="1"/>
</dbReference>
<dbReference type="InterPro" id="IPR001611">
    <property type="entry name" value="Leu-rich_rpt"/>
</dbReference>
<dbReference type="InParanoid" id="W5LVP7"/>
<keyword evidence="9" id="KW-1185">Reference proteome</keyword>
<dbReference type="eggNOG" id="ENOG502QS9E">
    <property type="taxonomic scope" value="Eukaryota"/>
</dbReference>
<dbReference type="InterPro" id="IPR027417">
    <property type="entry name" value="P-loop_NTPase"/>
</dbReference>
<reference evidence="8" key="3">
    <citation type="submission" date="2025-09" db="UniProtKB">
        <authorList>
            <consortium name="Ensembl"/>
        </authorList>
    </citation>
    <scope>IDENTIFICATION</scope>
</reference>
<dbReference type="GeneTree" id="ENSGT01070000253760"/>
<evidence type="ECO:0000256" key="1">
    <source>
        <dbReference type="ARBA" id="ARBA00004496"/>
    </source>
</evidence>
<sequence length="871" mass="98797">LKRKFEVVSEGIAKPGEKTLLDDVFTHVWITEGSCVEVNHGHEVIQVETISKSKKSEIRSIRCRDIFKQLPGQTRPIRTVLMKGIAGIGKTFSVEKFILDWATGKDNQDFDFIFFLPFRELNLIKSEMSLQELVQCFCPEIKSSDNVLDCYKVLFIFDGLDESRHLLNFKTNQRWSDVKKQASVDVLLTNLIQGNFPVDTSIWITSRPAAAGLIPPELICRVTEVQGFEDQQKEEYIRKKCKNRALADRIISHIKALRSLYILCYVPVFCWIVVTVLEHTLEESSGESPTTLTDFYTNFLLFLLTEKEQKENKENVFKSNQEAILKLGKLAFDSLEKSIIVFYEKDLREYGIDLHNSSIYSGVWKEIFKQDIILFQEKVYCFLHLTVQEYFAALYVFGSYQNNNINPLKKRVLCVSWLRRISLFSLNKGALERAIQSRTGHLDLFVRFLLGMGMSNNQEHLKGFLSRTHHSSDIQKTAGFIKKLIRGTSSPERCMNLFHCLSELKDKSLMDEFNVTLDKVKRSGQTLSPSQCSALAYFSLLSEKEIDVFDMSKYVTSEECLRRLLPVAKITKTLRMESCGLTERCFEDLVSALQSQHSCVRELDLSVDNLGDSGVKLLFAALRDPNCKLTILKMRDCGLPERYCEDLASVFQSQHSSLRELELSDNKLGDSGVKLLSAALRDPNCKLTTLWMENCGLTERCFEDLVSVLQSQHSSLRELDLSVNNLGDSGVKLLSAALRDPNCKLTTLRMEVCRLTERCCEDLASALQSQHSRLRELNLSYNNLGDSGTKLLSAALRDPNCKLTTLKMKDCKLTERCCEDLASALQSQHSSLTVLDLSDNNLGDSGVKLLSAALRDPNCKLTTLSVSGFIF</sequence>
<dbReference type="Gene3D" id="3.80.10.10">
    <property type="entry name" value="Ribonuclease Inhibitor"/>
    <property type="match status" value="2"/>
</dbReference>
<keyword evidence="5" id="KW-0547">Nucleotide-binding</keyword>
<dbReference type="SUPFAM" id="SSF52540">
    <property type="entry name" value="P-loop containing nucleoside triphosphate hydrolases"/>
    <property type="match status" value="1"/>
</dbReference>
<evidence type="ECO:0000259" key="7">
    <source>
        <dbReference type="PROSITE" id="PS50837"/>
    </source>
</evidence>
<dbReference type="InterPro" id="IPR032675">
    <property type="entry name" value="LRR_dom_sf"/>
</dbReference>
<reference evidence="8" key="2">
    <citation type="submission" date="2025-08" db="UniProtKB">
        <authorList>
            <consortium name="Ensembl"/>
        </authorList>
    </citation>
    <scope>IDENTIFICATION</scope>
</reference>
<dbReference type="Pfam" id="PF17776">
    <property type="entry name" value="NLRC4_HD2"/>
    <property type="match status" value="1"/>
</dbReference>
<evidence type="ECO:0000256" key="4">
    <source>
        <dbReference type="ARBA" id="ARBA00022737"/>
    </source>
</evidence>
<dbReference type="Pfam" id="PF14484">
    <property type="entry name" value="FISNA"/>
    <property type="match status" value="1"/>
</dbReference>
<dbReference type="STRING" id="7918.ENSLOCP00000000204"/>
<name>W5LVP7_LEPOC</name>
<evidence type="ECO:0000313" key="8">
    <source>
        <dbReference type="Ensembl" id="ENSLOCP00000000204.1"/>
    </source>
</evidence>
<dbReference type="SMART" id="SM00368">
    <property type="entry name" value="LRR_RI"/>
    <property type="match status" value="9"/>
</dbReference>
<dbReference type="Bgee" id="ENSLOCG00000000158">
    <property type="expression patterns" value="Expressed in intestine and 12 other cell types or tissues"/>
</dbReference>
<dbReference type="InterPro" id="IPR007111">
    <property type="entry name" value="NACHT_NTPase"/>
</dbReference>
<evidence type="ECO:0000256" key="5">
    <source>
        <dbReference type="ARBA" id="ARBA00022741"/>
    </source>
</evidence>
<keyword evidence="6" id="KW-0067">ATP-binding</keyword>
<keyword evidence="2" id="KW-0963">Cytoplasm</keyword>
<organism evidence="8 9">
    <name type="scientific">Lepisosteus oculatus</name>
    <name type="common">Spotted gar</name>
    <dbReference type="NCBI Taxonomy" id="7918"/>
    <lineage>
        <taxon>Eukaryota</taxon>
        <taxon>Metazoa</taxon>
        <taxon>Chordata</taxon>
        <taxon>Craniata</taxon>
        <taxon>Vertebrata</taxon>
        <taxon>Euteleostomi</taxon>
        <taxon>Actinopterygii</taxon>
        <taxon>Neopterygii</taxon>
        <taxon>Holostei</taxon>
        <taxon>Semionotiformes</taxon>
        <taxon>Lepisosteidae</taxon>
        <taxon>Lepisosteus</taxon>
    </lineage>
</organism>
<protein>
    <recommendedName>
        <fullName evidence="7">NACHT domain-containing protein</fullName>
    </recommendedName>
</protein>
<accession>W5LVP7</accession>
<dbReference type="InterPro" id="IPR041267">
    <property type="entry name" value="NLRP_HD2"/>
</dbReference>
<dbReference type="Pfam" id="PF17779">
    <property type="entry name" value="WHD_NOD2"/>
    <property type="match status" value="1"/>
</dbReference>
<proteinExistence type="predicted"/>
<dbReference type="InterPro" id="IPR029495">
    <property type="entry name" value="NACHT-assoc"/>
</dbReference>
<evidence type="ECO:0000256" key="6">
    <source>
        <dbReference type="ARBA" id="ARBA00022840"/>
    </source>
</evidence>
<dbReference type="OMA" id="CFEDLVS"/>